<dbReference type="OrthoDB" id="154912at2"/>
<dbReference type="EMBL" id="QTSU01000002">
    <property type="protein sequence ID" value="RDZ27438.1"/>
    <property type="molecule type" value="Genomic_DNA"/>
</dbReference>
<protein>
    <recommendedName>
        <fullName evidence="4">YitT family protein</fullName>
    </recommendedName>
</protein>
<accession>A0A371K0J0</accession>
<organism evidence="2 3">
    <name type="scientific">Lysobacter silvisoli</name>
    <dbReference type="NCBI Taxonomy" id="2293254"/>
    <lineage>
        <taxon>Bacteria</taxon>
        <taxon>Pseudomonadati</taxon>
        <taxon>Pseudomonadota</taxon>
        <taxon>Gammaproteobacteria</taxon>
        <taxon>Lysobacterales</taxon>
        <taxon>Lysobacteraceae</taxon>
        <taxon>Lysobacter</taxon>
    </lineage>
</organism>
<keyword evidence="1" id="KW-0472">Membrane</keyword>
<gene>
    <name evidence="2" type="ORF">DX914_14520</name>
</gene>
<reference evidence="2 3" key="1">
    <citation type="submission" date="2018-08" db="EMBL/GenBank/DDBJ databases">
        <title>Lysobacter sp. zong2l5, whole genome shotgun sequence.</title>
        <authorList>
            <person name="Zhang X."/>
            <person name="Feng G."/>
            <person name="Zhu H."/>
        </authorList>
    </citation>
    <scope>NUCLEOTIDE SEQUENCE [LARGE SCALE GENOMIC DNA]</scope>
    <source>
        <strain evidence="3">zong2l5</strain>
    </source>
</reference>
<keyword evidence="1" id="KW-0812">Transmembrane</keyword>
<feature type="transmembrane region" description="Helical" evidence="1">
    <location>
        <begin position="175"/>
        <end position="199"/>
    </location>
</feature>
<evidence type="ECO:0000313" key="3">
    <source>
        <dbReference type="Proteomes" id="UP000264492"/>
    </source>
</evidence>
<evidence type="ECO:0000256" key="1">
    <source>
        <dbReference type="SAM" id="Phobius"/>
    </source>
</evidence>
<dbReference type="RefSeq" id="WP_115859896.1">
    <property type="nucleotide sequence ID" value="NZ_QTSU01000002.1"/>
</dbReference>
<dbReference type="InterPro" id="IPR038750">
    <property type="entry name" value="YczE/YyaS-like"/>
</dbReference>
<evidence type="ECO:0008006" key="4">
    <source>
        <dbReference type="Google" id="ProtNLM"/>
    </source>
</evidence>
<feature type="transmembrane region" description="Helical" evidence="1">
    <location>
        <begin position="66"/>
        <end position="86"/>
    </location>
</feature>
<sequence length="226" mass="24028">MNPNTSPLGLANLGPLAQLRAGRLPERIARLLVGLWLYGVSNALLMESVLGGSPWVVFHQGASRHLPLSLGAIMVLVAVLVLLLWIPLRQMPGLGTVANTFLLGPFTDFNLQLLATPESLPLRWVYLIGGVVMCAIATALYVGAQLGPGPRDGLMTGFARRTGWSIQRVRTGIEIVVLTLGVLMGGVIGFGTLVFALGVGPLTQFFMRYLVLRLEAPAPKAAAPVS</sequence>
<dbReference type="Pfam" id="PF19700">
    <property type="entry name" value="DUF6198"/>
    <property type="match status" value="1"/>
</dbReference>
<evidence type="ECO:0000313" key="2">
    <source>
        <dbReference type="EMBL" id="RDZ27438.1"/>
    </source>
</evidence>
<keyword evidence="3" id="KW-1185">Reference proteome</keyword>
<proteinExistence type="predicted"/>
<dbReference type="Proteomes" id="UP000264492">
    <property type="component" value="Unassembled WGS sequence"/>
</dbReference>
<dbReference type="PANTHER" id="PTHR40078:SF1">
    <property type="entry name" value="INTEGRAL MEMBRANE PROTEIN"/>
    <property type="match status" value="1"/>
</dbReference>
<dbReference type="PANTHER" id="PTHR40078">
    <property type="entry name" value="INTEGRAL MEMBRANE PROTEIN-RELATED"/>
    <property type="match status" value="1"/>
</dbReference>
<dbReference type="AlphaFoldDB" id="A0A371K0J0"/>
<name>A0A371K0J0_9GAMM</name>
<keyword evidence="1" id="KW-1133">Transmembrane helix</keyword>
<feature type="transmembrane region" description="Helical" evidence="1">
    <location>
        <begin position="124"/>
        <end position="144"/>
    </location>
</feature>
<comment type="caution">
    <text evidence="2">The sequence shown here is derived from an EMBL/GenBank/DDBJ whole genome shotgun (WGS) entry which is preliminary data.</text>
</comment>